<dbReference type="Gene3D" id="1.10.60.30">
    <property type="entry name" value="PSPTO4464-like domains"/>
    <property type="match status" value="1"/>
</dbReference>
<protein>
    <submittedName>
        <fullName evidence="1">Uncharacterized protein</fullName>
    </submittedName>
</protein>
<dbReference type="PANTHER" id="PTHR36898">
    <property type="entry name" value="OSJNBB0026I12.6 PROTEIN"/>
    <property type="match status" value="1"/>
</dbReference>
<evidence type="ECO:0000313" key="1">
    <source>
        <dbReference type="EMBL" id="KCW58295.1"/>
    </source>
</evidence>
<accession>A0A059AXY1</accession>
<dbReference type="STRING" id="71139.A0A059AXY1"/>
<proteinExistence type="predicted"/>
<sequence length="85" mass="9726">MLAKRLGLDVREGKRRQFNFIGKSLREVEPELMDASIEATEEVTIAGCELYLYQRPGLVKIMTKEEKISNVNTGKKRGYLVFICC</sequence>
<dbReference type="InterPro" id="IPR006839">
    <property type="entry name" value="DarP"/>
</dbReference>
<gene>
    <name evidence="1" type="ORF">EUGRSUZ_H00986</name>
</gene>
<organism evidence="1">
    <name type="scientific">Eucalyptus grandis</name>
    <name type="common">Flooded gum</name>
    <dbReference type="NCBI Taxonomy" id="71139"/>
    <lineage>
        <taxon>Eukaryota</taxon>
        <taxon>Viridiplantae</taxon>
        <taxon>Streptophyta</taxon>
        <taxon>Embryophyta</taxon>
        <taxon>Tracheophyta</taxon>
        <taxon>Spermatophyta</taxon>
        <taxon>Magnoliopsida</taxon>
        <taxon>eudicotyledons</taxon>
        <taxon>Gunneridae</taxon>
        <taxon>Pentapetalae</taxon>
        <taxon>rosids</taxon>
        <taxon>malvids</taxon>
        <taxon>Myrtales</taxon>
        <taxon>Myrtaceae</taxon>
        <taxon>Myrtoideae</taxon>
        <taxon>Eucalypteae</taxon>
        <taxon>Eucalyptus</taxon>
    </lineage>
</organism>
<dbReference type="Pfam" id="PF04751">
    <property type="entry name" value="DarP"/>
    <property type="match status" value="1"/>
</dbReference>
<dbReference type="Gramene" id="KCW58295">
    <property type="protein sequence ID" value="KCW58295"/>
    <property type="gene ID" value="EUGRSUZ_H00986"/>
</dbReference>
<dbReference type="InParanoid" id="A0A059AXY1"/>
<dbReference type="EMBL" id="KK198760">
    <property type="protein sequence ID" value="KCW58295.1"/>
    <property type="molecule type" value="Genomic_DNA"/>
</dbReference>
<dbReference type="AlphaFoldDB" id="A0A059AXY1"/>
<dbReference type="eggNOG" id="KOG0242">
    <property type="taxonomic scope" value="Eukaryota"/>
</dbReference>
<dbReference type="InterPro" id="IPR023153">
    <property type="entry name" value="DarP_sf"/>
</dbReference>
<dbReference type="PANTHER" id="PTHR36898:SF1">
    <property type="entry name" value="OS04G0250700 PROTEIN"/>
    <property type="match status" value="1"/>
</dbReference>
<reference evidence="1" key="1">
    <citation type="submission" date="2013-07" db="EMBL/GenBank/DDBJ databases">
        <title>The genome of Eucalyptus grandis.</title>
        <authorList>
            <person name="Schmutz J."/>
            <person name="Hayes R."/>
            <person name="Myburg A."/>
            <person name="Tuskan G."/>
            <person name="Grattapaglia D."/>
            <person name="Rokhsar D.S."/>
        </authorList>
    </citation>
    <scope>NUCLEOTIDE SEQUENCE</scope>
    <source>
        <tissue evidence="1">Leaf extractions</tissue>
    </source>
</reference>
<dbReference type="SUPFAM" id="SSF158710">
    <property type="entry name" value="PSPTO4464-like"/>
    <property type="match status" value="1"/>
</dbReference>
<name>A0A059AXY1_EUCGR</name>